<evidence type="ECO:0000313" key="3">
    <source>
        <dbReference type="Proteomes" id="UP001162483"/>
    </source>
</evidence>
<evidence type="ECO:0000256" key="1">
    <source>
        <dbReference type="SAM" id="MobiDB-lite"/>
    </source>
</evidence>
<dbReference type="EMBL" id="CATNWA010018267">
    <property type="protein sequence ID" value="CAI9606321.1"/>
    <property type="molecule type" value="Genomic_DNA"/>
</dbReference>
<sequence>MSSVQSARGPVLCSSSWLCHDDDLFSVLHVTGPVQPDTTTPGTTAREECVVLELQCPTGDVVPCTLTISCFAQETHHILDISLCSGARTIEVYSISADGQEEEYLGTSRGEKCTFRSCGDDEPFALYRAYLKFDFPVPACKVKLLSLGENQSVLVGDIAVQVTSIPERCSQTPSLLGTSINLERVQSMMDSMGGKMSPGAEQLMNMVRAQQKNPAPFGSHLLQLFGSFQPHAYQNKEGPKEETLQLTKTIPNTRLEAAQSHPSYQQPSPTDVKSMMSSFLQNQLGQAVSPDSVLPLLQNLTVQRNTDGDSGGKSCSMPRENKLDPALEKVLSAHMERMEINLMKHIDQRITCLQEHLDTRIDQLLVCVLERGGKSKPHPGTTGDKLVNGHMDYTHDIH</sequence>
<comment type="caution">
    <text evidence="2">The sequence shown here is derived from an EMBL/GenBank/DDBJ whole genome shotgun (WGS) entry which is preliminary data.</text>
</comment>
<gene>
    <name evidence="2" type="ORF">SPARVUS_LOCUS13753700</name>
</gene>
<dbReference type="PANTHER" id="PTHR14787">
    <property type="entry name" value="C10ORF188 FAMILY MEMBER"/>
    <property type="match status" value="1"/>
</dbReference>
<dbReference type="PANTHER" id="PTHR14787:SF1">
    <property type="entry name" value="ATPASE PAAT"/>
    <property type="match status" value="1"/>
</dbReference>
<evidence type="ECO:0000313" key="2">
    <source>
        <dbReference type="EMBL" id="CAI9606321.1"/>
    </source>
</evidence>
<protein>
    <submittedName>
        <fullName evidence="2">Uncharacterized protein</fullName>
    </submittedName>
</protein>
<reference evidence="2" key="1">
    <citation type="submission" date="2023-05" db="EMBL/GenBank/DDBJ databases">
        <authorList>
            <person name="Stuckert A."/>
        </authorList>
    </citation>
    <scope>NUCLEOTIDE SEQUENCE</scope>
</reference>
<dbReference type="InterPro" id="IPR028043">
    <property type="entry name" value="PAAT-like"/>
</dbReference>
<organism evidence="2 3">
    <name type="scientific">Staurois parvus</name>
    <dbReference type="NCBI Taxonomy" id="386267"/>
    <lineage>
        <taxon>Eukaryota</taxon>
        <taxon>Metazoa</taxon>
        <taxon>Chordata</taxon>
        <taxon>Craniata</taxon>
        <taxon>Vertebrata</taxon>
        <taxon>Euteleostomi</taxon>
        <taxon>Amphibia</taxon>
        <taxon>Batrachia</taxon>
        <taxon>Anura</taxon>
        <taxon>Neobatrachia</taxon>
        <taxon>Ranoidea</taxon>
        <taxon>Ranidae</taxon>
        <taxon>Staurois</taxon>
    </lineage>
</organism>
<keyword evidence="3" id="KW-1185">Reference proteome</keyword>
<proteinExistence type="predicted"/>
<name>A0ABN9GBY7_9NEOB</name>
<feature type="region of interest" description="Disordered" evidence="1">
    <location>
        <begin position="374"/>
        <end position="398"/>
    </location>
</feature>
<accession>A0ABN9GBY7</accession>
<dbReference type="Proteomes" id="UP001162483">
    <property type="component" value="Unassembled WGS sequence"/>
</dbReference>
<dbReference type="Pfam" id="PF14958">
    <property type="entry name" value="PAAT-like"/>
    <property type="match status" value="1"/>
</dbReference>